<dbReference type="Pfam" id="PF25772">
    <property type="entry name" value="HEAT_RRP12_N"/>
    <property type="match status" value="1"/>
</dbReference>
<name>A0A9N8VQN3_9GLOM</name>
<sequence length="1207" mass="135112">MFHEPFYLLFKPTFDLAIGDIVMEGKFEKIRIQINSKLDNQKQIAQLLLAVEQTIKEQNVAATATAYFGALMTILDQTSQNEKAKELRGPILYILNMVLPELPQAILRNKFNEIWSILSQVLEEKEIEAAMLRSVAGCLESLLLVQDAQKWNDSLARKAFTSLLLLSVDRRPKPRKRAQDAVISILNHPPVSSVLHPAAGMASEYCLRILKTNVKSDRQSAMHILSLVKAIAGNWPANGLTILCQTLLSLPKYNDAFLTVSTFEVFEALFRNNGDGFANNGIEDIIKSLVKLTPNIQDVQVAPVWLEVVSRGYVMYSKVDPSSSAQSFHDFFSILFTLVESDKPVIITAASRCLATLVSECITDEMVKETLSKSDAQRESTILAKTIATVEGGFSIKYQAAWGGILSILKTMFERLGKSSKELLLHLLDRIAELRVDSALGLKDVADKTLGAAITHVEPELFLMVLPLNLENPGSTEIGRAWLLPLLLLKDHIQNTSLAYFIRELLPMSEKLAQKSIEFQSKNCMIEAKALRKETAEMLSTKLYKKPELRQTICQALKLLVEKNKKFLTFKEDDDKLGYRFKMDKTAAKANVELLSRYAPNYLAVFFNVFSQSCLGSREYILDVINTYLSITSAQDIAVTFRKVIQLFIEACADPVPSTTKPDEPPPTKHVMLDLAITMIPYLDLQDTKQFYDLISNLLSEEDHTQKRIYKTFVKMSGTDNGKIVITQNLDDLQKKLLATTALAAAPAKKDRLRLLSEVVKLLPSDDLHLIPSVLSEVILSTKEAKKIRDAAYDLLVVMGNKMKAGGVVAMQGVVDPDEIVEDAPSTVSASIDEFVFSMVVAGLAATTPYMMNATIASLSRLIFEFKDDLDTSLLHKLLDTVDNFVRCSTKEIVKAALGFVKVVIVSLSTDFLTPHLQQIINGILTWSHEHKGHFKVKVRHIIERLIRRFGYEAVEKCVPDEDKKLLINIKKRKELQKVRRQALTSAYEDALYGSESDLEDSADEIEESASRKPTKSKKDKSSSQIWIKEEEDMPVDFLDRSVVSRIMGTNPRSIRKKPKASSAFKTTGDGRMIIAESDDEDNPAAKVTSDVTMQDVEERYLEAQQSVNAYTRGQGNKIKFKTRKNDMDFDDVEPIDAIAVRNAKKKEKKIVVGKEYRAKRAAGDVKKKGKPDPYAYVPLASIYKKAGQKGSKISMVAKGRVQKRRA</sequence>
<feature type="region of interest" description="Disordered" evidence="3">
    <location>
        <begin position="999"/>
        <end position="1026"/>
    </location>
</feature>
<gene>
    <name evidence="6" type="ORF">POCULU_LOCUS451</name>
</gene>
<dbReference type="PANTHER" id="PTHR48287:SF1">
    <property type="entry name" value="ARM REPEAT SUPERFAMILY PROTEIN"/>
    <property type="match status" value="1"/>
</dbReference>
<comment type="caution">
    <text evidence="6">The sequence shown here is derived from an EMBL/GenBank/DDBJ whole genome shotgun (WGS) entry which is preliminary data.</text>
</comment>
<evidence type="ECO:0000259" key="4">
    <source>
        <dbReference type="Pfam" id="PF08161"/>
    </source>
</evidence>
<dbReference type="Proteomes" id="UP000789572">
    <property type="component" value="Unassembled WGS sequence"/>
</dbReference>
<dbReference type="AlphaFoldDB" id="A0A9N8VQN3"/>
<reference evidence="6" key="1">
    <citation type="submission" date="2021-06" db="EMBL/GenBank/DDBJ databases">
        <authorList>
            <person name="Kallberg Y."/>
            <person name="Tangrot J."/>
            <person name="Rosling A."/>
        </authorList>
    </citation>
    <scope>NUCLEOTIDE SEQUENCE</scope>
    <source>
        <strain evidence="6">IA702</strain>
    </source>
</reference>
<evidence type="ECO:0000313" key="6">
    <source>
        <dbReference type="EMBL" id="CAG8458878.1"/>
    </source>
</evidence>
<dbReference type="InterPro" id="IPR057860">
    <property type="entry name" value="HEAT_RRP12_N"/>
</dbReference>
<accession>A0A9N8VQN3</accession>
<evidence type="ECO:0000256" key="2">
    <source>
        <dbReference type="ARBA" id="ARBA00023242"/>
    </source>
</evidence>
<evidence type="ECO:0000256" key="3">
    <source>
        <dbReference type="SAM" id="MobiDB-lite"/>
    </source>
</evidence>
<proteinExistence type="predicted"/>
<dbReference type="SUPFAM" id="SSF48371">
    <property type="entry name" value="ARM repeat"/>
    <property type="match status" value="1"/>
</dbReference>
<dbReference type="InterPro" id="IPR052087">
    <property type="entry name" value="RRP12"/>
</dbReference>
<evidence type="ECO:0000256" key="1">
    <source>
        <dbReference type="ARBA" id="ARBA00004123"/>
    </source>
</evidence>
<dbReference type="GO" id="GO:0005634">
    <property type="term" value="C:nucleus"/>
    <property type="evidence" value="ECO:0007669"/>
    <property type="project" value="UniProtKB-SubCell"/>
</dbReference>
<organism evidence="6 7">
    <name type="scientific">Paraglomus occultum</name>
    <dbReference type="NCBI Taxonomy" id="144539"/>
    <lineage>
        <taxon>Eukaryota</taxon>
        <taxon>Fungi</taxon>
        <taxon>Fungi incertae sedis</taxon>
        <taxon>Mucoromycota</taxon>
        <taxon>Glomeromycotina</taxon>
        <taxon>Glomeromycetes</taxon>
        <taxon>Paraglomerales</taxon>
        <taxon>Paraglomeraceae</taxon>
        <taxon>Paraglomus</taxon>
    </lineage>
</organism>
<dbReference type="OrthoDB" id="2192888at2759"/>
<keyword evidence="7" id="KW-1185">Reference proteome</keyword>
<feature type="domain" description="RRP12 HEAT" evidence="4">
    <location>
        <begin position="340"/>
        <end position="530"/>
    </location>
</feature>
<dbReference type="EMBL" id="CAJVPJ010000023">
    <property type="protein sequence ID" value="CAG8458878.1"/>
    <property type="molecule type" value="Genomic_DNA"/>
</dbReference>
<dbReference type="InterPro" id="IPR012978">
    <property type="entry name" value="HEAT_RRP12"/>
</dbReference>
<dbReference type="PANTHER" id="PTHR48287">
    <property type="entry name" value="ARM REPEAT SUPERFAMILY PROTEIN"/>
    <property type="match status" value="1"/>
</dbReference>
<feature type="compositionally biased region" description="Acidic residues" evidence="3">
    <location>
        <begin position="999"/>
        <end position="1008"/>
    </location>
</feature>
<protein>
    <submittedName>
        <fullName evidence="6">2384_t:CDS:1</fullName>
    </submittedName>
</protein>
<feature type="domain" description="RRP12 N-terminal HEAT" evidence="5">
    <location>
        <begin position="35"/>
        <end position="273"/>
    </location>
</feature>
<evidence type="ECO:0000259" key="5">
    <source>
        <dbReference type="Pfam" id="PF25772"/>
    </source>
</evidence>
<dbReference type="Pfam" id="PF08161">
    <property type="entry name" value="RRP12_HEAT"/>
    <property type="match status" value="1"/>
</dbReference>
<keyword evidence="2" id="KW-0539">Nucleus</keyword>
<dbReference type="InterPro" id="IPR016024">
    <property type="entry name" value="ARM-type_fold"/>
</dbReference>
<comment type="subcellular location">
    <subcellularLocation>
        <location evidence="1">Nucleus</location>
    </subcellularLocation>
</comment>
<evidence type="ECO:0000313" key="7">
    <source>
        <dbReference type="Proteomes" id="UP000789572"/>
    </source>
</evidence>